<dbReference type="AlphaFoldDB" id="A0AAV4XY94"/>
<comment type="caution">
    <text evidence="1">The sequence shown here is derived from an EMBL/GenBank/DDBJ whole genome shotgun (WGS) entry which is preliminary data.</text>
</comment>
<sequence length="109" mass="12135">MNPPKGVGQSPVMYGVAKLHKSYAHVCSIWTFVAGVGGGGVCPREVKEVEVFSNRIKEFSGVTEQRCYWRLGLCCFLPFRKQELGFTPHDDAWVYKLIICGALQEAPRG</sequence>
<evidence type="ECO:0000313" key="1">
    <source>
        <dbReference type="EMBL" id="GIY99523.1"/>
    </source>
</evidence>
<reference evidence="1 2" key="1">
    <citation type="submission" date="2021-06" db="EMBL/GenBank/DDBJ databases">
        <title>Caerostris extrusa draft genome.</title>
        <authorList>
            <person name="Kono N."/>
            <person name="Arakawa K."/>
        </authorList>
    </citation>
    <scope>NUCLEOTIDE SEQUENCE [LARGE SCALE GENOMIC DNA]</scope>
</reference>
<organism evidence="1 2">
    <name type="scientific">Caerostris extrusa</name>
    <name type="common">Bark spider</name>
    <name type="synonym">Caerostris bankana</name>
    <dbReference type="NCBI Taxonomy" id="172846"/>
    <lineage>
        <taxon>Eukaryota</taxon>
        <taxon>Metazoa</taxon>
        <taxon>Ecdysozoa</taxon>
        <taxon>Arthropoda</taxon>
        <taxon>Chelicerata</taxon>
        <taxon>Arachnida</taxon>
        <taxon>Araneae</taxon>
        <taxon>Araneomorphae</taxon>
        <taxon>Entelegynae</taxon>
        <taxon>Araneoidea</taxon>
        <taxon>Araneidae</taxon>
        <taxon>Caerostris</taxon>
    </lineage>
</organism>
<keyword evidence="2" id="KW-1185">Reference proteome</keyword>
<protein>
    <submittedName>
        <fullName evidence="1">Uncharacterized protein</fullName>
    </submittedName>
</protein>
<dbReference type="EMBL" id="BPLR01001056">
    <property type="protein sequence ID" value="GIY99523.1"/>
    <property type="molecule type" value="Genomic_DNA"/>
</dbReference>
<proteinExistence type="predicted"/>
<name>A0AAV4XY94_CAEEX</name>
<accession>A0AAV4XY94</accession>
<evidence type="ECO:0000313" key="2">
    <source>
        <dbReference type="Proteomes" id="UP001054945"/>
    </source>
</evidence>
<dbReference type="Proteomes" id="UP001054945">
    <property type="component" value="Unassembled WGS sequence"/>
</dbReference>
<gene>
    <name evidence="1" type="ORF">CEXT_321691</name>
</gene>